<dbReference type="Proteomes" id="UP001217500">
    <property type="component" value="Chromosome"/>
</dbReference>
<keyword evidence="4" id="KW-1185">Reference proteome</keyword>
<name>A0AAF0BMC4_9PROT</name>
<evidence type="ECO:0000313" key="3">
    <source>
        <dbReference type="EMBL" id="WCL54331.1"/>
    </source>
</evidence>
<dbReference type="InterPro" id="IPR006175">
    <property type="entry name" value="YjgF/YER057c/UK114"/>
</dbReference>
<feature type="chain" id="PRO_5042159329" evidence="2">
    <location>
        <begin position="20"/>
        <end position="142"/>
    </location>
</feature>
<dbReference type="AlphaFoldDB" id="A0AAF0BMC4"/>
<dbReference type="Pfam" id="PF01042">
    <property type="entry name" value="Ribonuc_L-PSP"/>
    <property type="match status" value="1"/>
</dbReference>
<protein>
    <submittedName>
        <fullName evidence="3">RidA family protein</fullName>
    </submittedName>
</protein>
<keyword evidence="2" id="KW-0732">Signal</keyword>
<dbReference type="FunFam" id="3.30.1330.40:FF:000001">
    <property type="entry name" value="L-PSP family endoribonuclease"/>
    <property type="match status" value="1"/>
</dbReference>
<evidence type="ECO:0000256" key="2">
    <source>
        <dbReference type="SAM" id="SignalP"/>
    </source>
</evidence>
<accession>A0AAF0BMC4</accession>
<dbReference type="CDD" id="cd00448">
    <property type="entry name" value="YjgF_YER057c_UK114_family"/>
    <property type="match status" value="1"/>
</dbReference>
<proteinExistence type="inferred from homology"/>
<comment type="similarity">
    <text evidence="1">Belongs to the RutC family.</text>
</comment>
<reference evidence="3" key="1">
    <citation type="submission" date="2023-01" db="EMBL/GenBank/DDBJ databases">
        <title>The genome sequence of Kordiimonadaceae bacterium 6D33.</title>
        <authorList>
            <person name="Liu Y."/>
        </authorList>
    </citation>
    <scope>NUCLEOTIDE SEQUENCE</scope>
    <source>
        <strain evidence="3">6D33</strain>
    </source>
</reference>
<dbReference type="GO" id="GO:0019239">
    <property type="term" value="F:deaminase activity"/>
    <property type="evidence" value="ECO:0007669"/>
    <property type="project" value="TreeGrafter"/>
</dbReference>
<dbReference type="SUPFAM" id="SSF55298">
    <property type="entry name" value="YjgF-like"/>
    <property type="match status" value="1"/>
</dbReference>
<organism evidence="3 4">
    <name type="scientific">Gimibacter soli</name>
    <dbReference type="NCBI Taxonomy" id="3024400"/>
    <lineage>
        <taxon>Bacteria</taxon>
        <taxon>Pseudomonadati</taxon>
        <taxon>Pseudomonadota</taxon>
        <taxon>Alphaproteobacteria</taxon>
        <taxon>Kordiimonadales</taxon>
        <taxon>Temperatibacteraceae</taxon>
        <taxon>Gimibacter</taxon>
    </lineage>
</organism>
<dbReference type="PANTHER" id="PTHR11803:SF39">
    <property type="entry name" value="2-IMINOBUTANOATE_2-IMINOPROPANOATE DEAMINASE"/>
    <property type="match status" value="1"/>
</dbReference>
<dbReference type="EMBL" id="CP116805">
    <property type="protein sequence ID" value="WCL54331.1"/>
    <property type="molecule type" value="Genomic_DNA"/>
</dbReference>
<dbReference type="PANTHER" id="PTHR11803">
    <property type="entry name" value="2-IMINOBUTANOATE/2-IMINOPROPANOATE DEAMINASE RIDA"/>
    <property type="match status" value="1"/>
</dbReference>
<feature type="signal peptide" evidence="2">
    <location>
        <begin position="1"/>
        <end position="19"/>
    </location>
</feature>
<dbReference type="RefSeq" id="WP_289504050.1">
    <property type="nucleotide sequence ID" value="NZ_CP116805.1"/>
</dbReference>
<dbReference type="GO" id="GO:0005829">
    <property type="term" value="C:cytosol"/>
    <property type="evidence" value="ECO:0007669"/>
    <property type="project" value="TreeGrafter"/>
</dbReference>
<gene>
    <name evidence="3" type="ORF">PH603_00990</name>
</gene>
<evidence type="ECO:0000313" key="4">
    <source>
        <dbReference type="Proteomes" id="UP001217500"/>
    </source>
</evidence>
<evidence type="ECO:0000256" key="1">
    <source>
        <dbReference type="ARBA" id="ARBA00010552"/>
    </source>
</evidence>
<dbReference type="KEGG" id="gso:PH603_00990"/>
<dbReference type="InterPro" id="IPR035959">
    <property type="entry name" value="RutC-like_sf"/>
</dbReference>
<dbReference type="Gene3D" id="3.30.1330.40">
    <property type="entry name" value="RutC-like"/>
    <property type="match status" value="1"/>
</dbReference>
<sequence>MRAAAILIASIGFTFAASADDIVFHSMEGANANLPFSAAVEAGGFVFASGQIGDKDGKLVEGGMAAEARQAMENTKAALARAGVGMDRVVKCTVFLADISEWADFNKVYVTYFPGNKPARSAFGANGLAMGAKVELECIAKK</sequence>